<evidence type="ECO:0000259" key="3">
    <source>
        <dbReference type="Pfam" id="PF03537"/>
    </source>
</evidence>
<sequence length="253" mass="27664">TPSSTTPANGSWWKPTLDTKLHYQLGKDFDLATDVKDGVTAYGIDGYVTTAEVVSSMRTKGLDAICYFSAGSSEKGRPDDGDIPPEAKGNVLDGWPDENWLDIRNTAVRNVMIERMKICKQKGFVAVDPDNVDGYSNKSGFDLTAADQLEYNKFLSDTAHGLGLGVGLKNSVAQIADLVDSFDFAINEQCFEYNECGDYSKFISAKKPVFNIEYKQSDSEFSSQVCPKAMELGIKSVKQKLALDSTRLACSNA</sequence>
<dbReference type="InterPro" id="IPR004352">
    <property type="entry name" value="GH114_TIM-barrel"/>
</dbReference>
<comment type="catalytic activity">
    <reaction evidence="1">
        <text>Hydrolysis of terminal, non-reducing alpha-D-galactose residues in alpha-D-galactosides, including galactose oligosaccharides, galactomannans and galactolipids.</text>
        <dbReference type="EC" id="3.2.1.22"/>
    </reaction>
</comment>
<gene>
    <name evidence="4" type="ORF">CAUPRSCDRAFT_9035</name>
</gene>
<dbReference type="Proteomes" id="UP000268535">
    <property type="component" value="Unassembled WGS sequence"/>
</dbReference>
<accession>A0A4P9WWK1</accession>
<dbReference type="SUPFAM" id="SSF51445">
    <property type="entry name" value="(Trans)glycosidases"/>
    <property type="match status" value="1"/>
</dbReference>
<organism evidence="4 5">
    <name type="scientific">Caulochytrium protostelioides</name>
    <dbReference type="NCBI Taxonomy" id="1555241"/>
    <lineage>
        <taxon>Eukaryota</taxon>
        <taxon>Fungi</taxon>
        <taxon>Fungi incertae sedis</taxon>
        <taxon>Chytridiomycota</taxon>
        <taxon>Chytridiomycota incertae sedis</taxon>
        <taxon>Chytridiomycetes</taxon>
        <taxon>Caulochytriales</taxon>
        <taxon>Caulochytriaceae</taxon>
        <taxon>Caulochytrium</taxon>
    </lineage>
</organism>
<dbReference type="InterPro" id="IPR013785">
    <property type="entry name" value="Aldolase_TIM"/>
</dbReference>
<reference evidence="5" key="1">
    <citation type="journal article" date="2018" name="Nat. Microbiol.">
        <title>Leveraging single-cell genomics to expand the fungal tree of life.</title>
        <authorList>
            <person name="Ahrendt S.R."/>
            <person name="Quandt C.A."/>
            <person name="Ciobanu D."/>
            <person name="Clum A."/>
            <person name="Salamov A."/>
            <person name="Andreopoulos B."/>
            <person name="Cheng J.F."/>
            <person name="Woyke T."/>
            <person name="Pelin A."/>
            <person name="Henrissat B."/>
            <person name="Reynolds N.K."/>
            <person name="Benny G.L."/>
            <person name="Smith M.E."/>
            <person name="James T.Y."/>
            <person name="Grigoriev I.V."/>
        </authorList>
    </citation>
    <scope>NUCLEOTIDE SEQUENCE [LARGE SCALE GENOMIC DNA]</scope>
    <source>
        <strain evidence="5">ATCC 52028</strain>
    </source>
</reference>
<feature type="domain" description="Glycoside-hydrolase family GH114 TIM-barrel" evidence="3">
    <location>
        <begin position="22"/>
        <end position="244"/>
    </location>
</feature>
<dbReference type="InterPro" id="IPR017853">
    <property type="entry name" value="GH"/>
</dbReference>
<dbReference type="EC" id="3.2.1.22" evidence="2"/>
<dbReference type="PANTHER" id="PTHR35273">
    <property type="entry name" value="ALPHA-1,4 POLYGALACTOSAMINIDASE, PUTATIVE (AFU_ORTHOLOGUE AFUA_3G07890)-RELATED"/>
    <property type="match status" value="1"/>
</dbReference>
<evidence type="ECO:0000256" key="1">
    <source>
        <dbReference type="ARBA" id="ARBA00001255"/>
    </source>
</evidence>
<dbReference type="EMBL" id="ML011325">
    <property type="protein sequence ID" value="RKO95596.1"/>
    <property type="molecule type" value="Genomic_DNA"/>
</dbReference>
<evidence type="ECO:0000313" key="5">
    <source>
        <dbReference type="Proteomes" id="UP000268535"/>
    </source>
</evidence>
<dbReference type="Pfam" id="PF03537">
    <property type="entry name" value="Glyco_hydro_114"/>
    <property type="match status" value="1"/>
</dbReference>
<proteinExistence type="predicted"/>
<feature type="non-terminal residue" evidence="4">
    <location>
        <position position="1"/>
    </location>
</feature>
<protein>
    <recommendedName>
        <fullName evidence="2">alpha-galactosidase</fullName>
        <ecNumber evidence="2">3.2.1.22</ecNumber>
    </recommendedName>
</protein>
<evidence type="ECO:0000256" key="2">
    <source>
        <dbReference type="ARBA" id="ARBA00012755"/>
    </source>
</evidence>
<dbReference type="Gene3D" id="3.20.20.70">
    <property type="entry name" value="Aldolase class I"/>
    <property type="match status" value="1"/>
</dbReference>
<evidence type="ECO:0000313" key="4">
    <source>
        <dbReference type="EMBL" id="RKO95596.1"/>
    </source>
</evidence>
<dbReference type="PANTHER" id="PTHR35273:SF2">
    <property type="entry name" value="ALPHA-GALACTOSIDASE"/>
    <property type="match status" value="1"/>
</dbReference>
<dbReference type="GO" id="GO:0004557">
    <property type="term" value="F:alpha-galactosidase activity"/>
    <property type="evidence" value="ECO:0007669"/>
    <property type="project" value="UniProtKB-EC"/>
</dbReference>
<name>A0A4P9WWK1_9FUNG</name>
<dbReference type="AlphaFoldDB" id="A0A4P9WWK1"/>